<dbReference type="GO" id="GO:0046166">
    <property type="term" value="P:glyceraldehyde-3-phosphate biosynthetic process"/>
    <property type="evidence" value="ECO:0007669"/>
    <property type="project" value="TreeGrafter"/>
</dbReference>
<dbReference type="FunFam" id="3.20.20.70:FF:000016">
    <property type="entry name" value="Triosephosphate isomerase"/>
    <property type="match status" value="1"/>
</dbReference>
<feature type="binding site" evidence="8">
    <location>
        <begin position="9"/>
        <end position="11"/>
    </location>
    <ligand>
        <name>substrate</name>
    </ligand>
</feature>
<dbReference type="GO" id="GO:0005829">
    <property type="term" value="C:cytosol"/>
    <property type="evidence" value="ECO:0007669"/>
    <property type="project" value="TreeGrafter"/>
</dbReference>
<dbReference type="UniPathway" id="UPA00109">
    <property type="reaction ID" value="UER00189"/>
</dbReference>
<dbReference type="Gene3D" id="3.20.20.70">
    <property type="entry name" value="Aldolase class I"/>
    <property type="match status" value="1"/>
</dbReference>
<evidence type="ECO:0000256" key="2">
    <source>
        <dbReference type="ARBA" id="ARBA00004939"/>
    </source>
</evidence>
<dbReference type="EMBL" id="SMSE01000003">
    <property type="protein sequence ID" value="TDG12658.1"/>
    <property type="molecule type" value="Genomic_DNA"/>
</dbReference>
<feature type="binding site" evidence="8">
    <location>
        <position position="170"/>
    </location>
    <ligand>
        <name>substrate</name>
    </ligand>
</feature>
<organism evidence="10 11">
    <name type="scientific">Seongchinamella unica</name>
    <dbReference type="NCBI Taxonomy" id="2547392"/>
    <lineage>
        <taxon>Bacteria</taxon>
        <taxon>Pseudomonadati</taxon>
        <taxon>Pseudomonadota</taxon>
        <taxon>Gammaproteobacteria</taxon>
        <taxon>Cellvibrionales</taxon>
        <taxon>Halieaceae</taxon>
        <taxon>Seongchinamella</taxon>
    </lineage>
</organism>
<evidence type="ECO:0000256" key="8">
    <source>
        <dbReference type="HAMAP-Rule" id="MF_00147"/>
    </source>
</evidence>
<evidence type="ECO:0000256" key="5">
    <source>
        <dbReference type="ARBA" id="ARBA00022490"/>
    </source>
</evidence>
<dbReference type="Proteomes" id="UP000295554">
    <property type="component" value="Unassembled WGS sequence"/>
</dbReference>
<sequence length="247" mass="25143">MRQPLVAGNWKMHGSRESVGTLLGALLASDIADTVEVAVCPTYVHLAQALELCAGSAIGVGAQDCSHAEAGAYTGEVAATMLADLGCDWVILGHSERRAYHNESDSLISAKLAAAIEAGLKPVLCVGETREQREAGEAEAVVAAQLAGALDGHSKLDGLVIAYEPVWAIGTGLTATPEQAQDIHAFIRAELAGVTGVNADATRLLYGGSVKPGNAGELFAQADIDGALVGGAALVAEDFQAICNAAA</sequence>
<feature type="binding site" evidence="8">
    <location>
        <begin position="230"/>
        <end position="231"/>
    </location>
    <ligand>
        <name>substrate</name>
    </ligand>
</feature>
<comment type="similarity">
    <text evidence="3 8 9">Belongs to the triosephosphate isomerase family.</text>
</comment>
<keyword evidence="11" id="KW-1185">Reference proteome</keyword>
<comment type="caution">
    <text evidence="10">The sequence shown here is derived from an EMBL/GenBank/DDBJ whole genome shotgun (WGS) entry which is preliminary data.</text>
</comment>
<protein>
    <recommendedName>
        <fullName evidence="8 9">Triosephosphate isomerase</fullName>
        <shortName evidence="8">TIM</shortName>
        <shortName evidence="8">TPI</shortName>
        <ecNumber evidence="8 9">5.3.1.1</ecNumber>
    </recommendedName>
    <alternativeName>
        <fullName evidence="8">Triose-phosphate isomerase</fullName>
    </alternativeName>
</protein>
<proteinExistence type="inferred from homology"/>
<comment type="subunit">
    <text evidence="8 9">Homodimer.</text>
</comment>
<dbReference type="CDD" id="cd00311">
    <property type="entry name" value="TIM"/>
    <property type="match status" value="1"/>
</dbReference>
<comment type="pathway">
    <text evidence="8 9">Carbohydrate biosynthesis; gluconeogenesis.</text>
</comment>
<dbReference type="OrthoDB" id="9809429at2"/>
<dbReference type="InterPro" id="IPR013785">
    <property type="entry name" value="Aldolase_TIM"/>
</dbReference>
<feature type="active site" description="Proton acceptor" evidence="8">
    <location>
        <position position="164"/>
    </location>
</feature>
<evidence type="ECO:0000313" key="10">
    <source>
        <dbReference type="EMBL" id="TDG12658.1"/>
    </source>
</evidence>
<evidence type="ECO:0000313" key="11">
    <source>
        <dbReference type="Proteomes" id="UP000295554"/>
    </source>
</evidence>
<dbReference type="GO" id="GO:0004807">
    <property type="term" value="F:triose-phosphate isomerase activity"/>
    <property type="evidence" value="ECO:0007669"/>
    <property type="project" value="UniProtKB-UniRule"/>
</dbReference>
<dbReference type="PANTHER" id="PTHR21139:SF42">
    <property type="entry name" value="TRIOSEPHOSPHATE ISOMERASE"/>
    <property type="match status" value="1"/>
</dbReference>
<comment type="function">
    <text evidence="8">Involved in the gluconeogenesis. Catalyzes stereospecifically the conversion of dihydroxyacetone phosphate (DHAP) to D-glyceraldehyde-3-phosphate (G3P).</text>
</comment>
<dbReference type="RefSeq" id="WP_133213654.1">
    <property type="nucleotide sequence ID" value="NZ_SMSE01000003.1"/>
</dbReference>
<evidence type="ECO:0000256" key="7">
    <source>
        <dbReference type="ARBA" id="ARBA00023235"/>
    </source>
</evidence>
<dbReference type="InterPro" id="IPR020861">
    <property type="entry name" value="Triosephosphate_isomerase_AS"/>
</dbReference>
<keyword evidence="4 8" id="KW-0312">Gluconeogenesis</keyword>
<evidence type="ECO:0000256" key="4">
    <source>
        <dbReference type="ARBA" id="ARBA00022432"/>
    </source>
</evidence>
<dbReference type="InterPro" id="IPR022896">
    <property type="entry name" value="TrioseP_Isoase_bac/euk"/>
</dbReference>
<name>A0A4R5LQ46_9GAMM</name>
<dbReference type="GO" id="GO:0006096">
    <property type="term" value="P:glycolytic process"/>
    <property type="evidence" value="ECO:0007669"/>
    <property type="project" value="UniProtKB-UniRule"/>
</dbReference>
<dbReference type="InterPro" id="IPR000652">
    <property type="entry name" value="Triosephosphate_isomerase"/>
</dbReference>
<comment type="pathway">
    <text evidence="1 8 9">Carbohydrate degradation; glycolysis; D-glyceraldehyde 3-phosphate from glycerone phosphate: step 1/1.</text>
</comment>
<keyword evidence="7 8" id="KW-0413">Isomerase</keyword>
<keyword evidence="5 8" id="KW-0963">Cytoplasm</keyword>
<dbReference type="GO" id="GO:0019563">
    <property type="term" value="P:glycerol catabolic process"/>
    <property type="evidence" value="ECO:0007669"/>
    <property type="project" value="TreeGrafter"/>
</dbReference>
<evidence type="ECO:0000256" key="3">
    <source>
        <dbReference type="ARBA" id="ARBA00007422"/>
    </source>
</evidence>
<keyword evidence="6 8" id="KW-0324">Glycolysis</keyword>
<dbReference type="PROSITE" id="PS00171">
    <property type="entry name" value="TIM_1"/>
    <property type="match status" value="1"/>
</dbReference>
<comment type="pathway">
    <text evidence="2">Carbohydrate metabolism; erythritol degradation.</text>
</comment>
<feature type="active site" description="Electrophile" evidence="8">
    <location>
        <position position="94"/>
    </location>
</feature>
<dbReference type="PROSITE" id="PS51440">
    <property type="entry name" value="TIM_2"/>
    <property type="match status" value="1"/>
</dbReference>
<dbReference type="InterPro" id="IPR035990">
    <property type="entry name" value="TIM_sf"/>
</dbReference>
<feature type="binding site" evidence="8">
    <location>
        <position position="209"/>
    </location>
    <ligand>
        <name>substrate</name>
    </ligand>
</feature>
<dbReference type="NCBIfam" id="TIGR00419">
    <property type="entry name" value="tim"/>
    <property type="match status" value="1"/>
</dbReference>
<gene>
    <name evidence="8" type="primary">tpiA</name>
    <name evidence="10" type="ORF">E2F43_13820</name>
</gene>
<accession>A0A4R5LQ46</accession>
<dbReference type="SUPFAM" id="SSF51351">
    <property type="entry name" value="Triosephosphate isomerase (TIM)"/>
    <property type="match status" value="1"/>
</dbReference>
<dbReference type="Pfam" id="PF00121">
    <property type="entry name" value="TIM"/>
    <property type="match status" value="1"/>
</dbReference>
<evidence type="ECO:0000256" key="9">
    <source>
        <dbReference type="RuleBase" id="RU363013"/>
    </source>
</evidence>
<evidence type="ECO:0000256" key="1">
    <source>
        <dbReference type="ARBA" id="ARBA00004680"/>
    </source>
</evidence>
<dbReference type="AlphaFoldDB" id="A0A4R5LQ46"/>
<dbReference type="GO" id="GO:0006094">
    <property type="term" value="P:gluconeogenesis"/>
    <property type="evidence" value="ECO:0007669"/>
    <property type="project" value="UniProtKB-UniRule"/>
</dbReference>
<dbReference type="PANTHER" id="PTHR21139">
    <property type="entry name" value="TRIOSEPHOSPHATE ISOMERASE"/>
    <property type="match status" value="1"/>
</dbReference>
<dbReference type="UniPathway" id="UPA00138"/>
<dbReference type="HAMAP" id="MF_00147_B">
    <property type="entry name" value="TIM_B"/>
    <property type="match status" value="1"/>
</dbReference>
<comment type="catalytic activity">
    <reaction evidence="8 9">
        <text>D-glyceraldehyde 3-phosphate = dihydroxyacetone phosphate</text>
        <dbReference type="Rhea" id="RHEA:18585"/>
        <dbReference type="ChEBI" id="CHEBI:57642"/>
        <dbReference type="ChEBI" id="CHEBI:59776"/>
        <dbReference type="EC" id="5.3.1.1"/>
    </reaction>
</comment>
<comment type="subcellular location">
    <subcellularLocation>
        <location evidence="8 9">Cytoplasm</location>
    </subcellularLocation>
</comment>
<evidence type="ECO:0000256" key="6">
    <source>
        <dbReference type="ARBA" id="ARBA00023152"/>
    </source>
</evidence>
<dbReference type="EC" id="5.3.1.1" evidence="8 9"/>
<reference evidence="10 11" key="1">
    <citation type="submission" date="2019-03" db="EMBL/GenBank/DDBJ databases">
        <title>Seongchinamella monodicae gen. nov., sp. nov., a novel member of the Gammaproteobacteria isolated from a tidal mudflat of beach.</title>
        <authorList>
            <person name="Yang H.G."/>
            <person name="Kang J.W."/>
            <person name="Lee S.D."/>
        </authorList>
    </citation>
    <scope>NUCLEOTIDE SEQUENCE [LARGE SCALE GENOMIC DNA]</scope>
    <source>
        <strain evidence="10 11">GH4-78</strain>
    </source>
</reference>